<dbReference type="InterPro" id="IPR003362">
    <property type="entry name" value="Bact_transf"/>
</dbReference>
<comment type="caution">
    <text evidence="5">The sequence shown here is derived from an EMBL/GenBank/DDBJ whole genome shotgun (WGS) entry which is preliminary data.</text>
</comment>
<evidence type="ECO:0000256" key="3">
    <source>
        <dbReference type="SAM" id="MobiDB-lite"/>
    </source>
</evidence>
<dbReference type="PANTHER" id="PTHR30576:SF0">
    <property type="entry name" value="UNDECAPRENYL-PHOSPHATE N-ACETYLGALACTOSAMINYL 1-PHOSPHATE TRANSFERASE-RELATED"/>
    <property type="match status" value="1"/>
</dbReference>
<evidence type="ECO:0000256" key="2">
    <source>
        <dbReference type="ARBA" id="ARBA00023169"/>
    </source>
</evidence>
<dbReference type="PANTHER" id="PTHR30576">
    <property type="entry name" value="COLANIC BIOSYNTHESIS UDP-GLUCOSE LIPID CARRIER TRANSFERASE"/>
    <property type="match status" value="1"/>
</dbReference>
<comment type="similarity">
    <text evidence="1">Belongs to the bacterial sugar transferase family.</text>
</comment>
<protein>
    <recommendedName>
        <fullName evidence="4">Bacterial sugar transferase domain-containing protein</fullName>
    </recommendedName>
</protein>
<evidence type="ECO:0000313" key="6">
    <source>
        <dbReference type="Proteomes" id="UP000053791"/>
    </source>
</evidence>
<feature type="domain" description="Bacterial sugar transferase" evidence="4">
    <location>
        <begin position="2"/>
        <end position="148"/>
    </location>
</feature>
<dbReference type="GO" id="GO:0016780">
    <property type="term" value="F:phosphotransferase activity, for other substituted phosphate groups"/>
    <property type="evidence" value="ECO:0007669"/>
    <property type="project" value="TreeGrafter"/>
</dbReference>
<gene>
    <name evidence="5" type="ORF">AVO45_18820</name>
</gene>
<dbReference type="EMBL" id="LQBQ01000009">
    <property type="protein sequence ID" value="KUJ82702.1"/>
    <property type="molecule type" value="Genomic_DNA"/>
</dbReference>
<accession>A0A0X3U4E5</accession>
<dbReference type="GO" id="GO:0000271">
    <property type="term" value="P:polysaccharide biosynthetic process"/>
    <property type="evidence" value="ECO:0007669"/>
    <property type="project" value="UniProtKB-KW"/>
</dbReference>
<name>A0A0X3U4E5_9RHOB</name>
<evidence type="ECO:0000256" key="1">
    <source>
        <dbReference type="ARBA" id="ARBA00006464"/>
    </source>
</evidence>
<organism evidence="5 6">
    <name type="scientific">Ruegeria marisrubri</name>
    <dbReference type="NCBI Taxonomy" id="1685379"/>
    <lineage>
        <taxon>Bacteria</taxon>
        <taxon>Pseudomonadati</taxon>
        <taxon>Pseudomonadota</taxon>
        <taxon>Alphaproteobacteria</taxon>
        <taxon>Rhodobacterales</taxon>
        <taxon>Roseobacteraceae</taxon>
        <taxon>Ruegeria</taxon>
    </lineage>
</organism>
<evidence type="ECO:0000259" key="4">
    <source>
        <dbReference type="Pfam" id="PF02397"/>
    </source>
</evidence>
<evidence type="ECO:0000313" key="5">
    <source>
        <dbReference type="EMBL" id="KUJ82702.1"/>
    </source>
</evidence>
<dbReference type="Pfam" id="PF02397">
    <property type="entry name" value="Bac_transf"/>
    <property type="match status" value="1"/>
</dbReference>
<keyword evidence="6" id="KW-1185">Reference proteome</keyword>
<dbReference type="Proteomes" id="UP000053791">
    <property type="component" value="Unassembled WGS sequence"/>
</dbReference>
<reference evidence="5 6" key="1">
    <citation type="submission" date="2015-12" db="EMBL/GenBank/DDBJ databases">
        <authorList>
            <person name="Shamseldin A."/>
            <person name="Moawad H."/>
            <person name="Abd El-Rahim W.M."/>
            <person name="Sadowsky M.J."/>
        </authorList>
    </citation>
    <scope>NUCLEOTIDE SEQUENCE [LARGE SCALE GENOMIC DNA]</scope>
    <source>
        <strain evidence="5 6">ZGT118</strain>
    </source>
</reference>
<keyword evidence="2" id="KW-0270">Exopolysaccharide synthesis</keyword>
<feature type="region of interest" description="Disordered" evidence="3">
    <location>
        <begin position="316"/>
        <end position="336"/>
    </location>
</feature>
<dbReference type="STRING" id="1685379.AVO45_18820"/>
<sequence length="336" mass="36588">MLLFMVLPLVGIISLGLYITQSRPIFYRGKRVGRGGTLFDIYKFRTLDTEKAAALTKDQVLPDGSGLETPLGSFLRETRLDEIPQLWNVIKGDMNICGPRPVRPEIAAKMSSGVRSFQVRFDVKPGLLGPSQALMSHGTPKAVRARLNAAMCTKPVSYLREAQMIVLVASCVLARSFTSLTSKVVSKVRKPGGRQDAGDRASRSGVEVAYRCAGGKVHPVLRIDADRFVLREPVSGNGGELIITLPDGSRRTAGITTEPTSETPAEGTVLKYAPRSEFSHYILERYLLQRVVVPHPSHFLFNGAARAVRRSFASLEDTPAPQASTTIASGEKTVPQ</sequence>
<proteinExistence type="inferred from homology"/>
<dbReference type="AlphaFoldDB" id="A0A0X3U4E5"/>